<dbReference type="Proteomes" id="UP001320876">
    <property type="component" value="Unassembled WGS sequence"/>
</dbReference>
<accession>A0ABT3GJF0</accession>
<reference evidence="2 3" key="1">
    <citation type="submission" date="2022-10" db="EMBL/GenBank/DDBJ databases">
        <title>Luteolibacter arcticus strain CCTCC AB 2014275, whole genome shotgun sequencing project.</title>
        <authorList>
            <person name="Zhao G."/>
            <person name="Shen L."/>
        </authorList>
    </citation>
    <scope>NUCLEOTIDE SEQUENCE [LARGE SCALE GENOMIC DNA]</scope>
    <source>
        <strain evidence="2 3">CCTCC AB 2014275</strain>
    </source>
</reference>
<dbReference type="Gene3D" id="3.90.1200.10">
    <property type="match status" value="1"/>
</dbReference>
<dbReference type="InterPro" id="IPR011009">
    <property type="entry name" value="Kinase-like_dom_sf"/>
</dbReference>
<evidence type="ECO:0000313" key="2">
    <source>
        <dbReference type="EMBL" id="MCW1923652.1"/>
    </source>
</evidence>
<dbReference type="EMBL" id="JAPDDT010000005">
    <property type="protein sequence ID" value="MCW1923652.1"/>
    <property type="molecule type" value="Genomic_DNA"/>
</dbReference>
<dbReference type="SUPFAM" id="SSF56112">
    <property type="entry name" value="Protein kinase-like (PK-like)"/>
    <property type="match status" value="1"/>
</dbReference>
<dbReference type="Pfam" id="PF01636">
    <property type="entry name" value="APH"/>
    <property type="match status" value="1"/>
</dbReference>
<evidence type="ECO:0000259" key="1">
    <source>
        <dbReference type="Pfam" id="PF01636"/>
    </source>
</evidence>
<name>A0ABT3GJF0_9BACT</name>
<feature type="domain" description="Aminoglycoside phosphotransferase" evidence="1">
    <location>
        <begin position="20"/>
        <end position="255"/>
    </location>
</feature>
<evidence type="ECO:0000313" key="3">
    <source>
        <dbReference type="Proteomes" id="UP001320876"/>
    </source>
</evidence>
<comment type="caution">
    <text evidence="2">The sequence shown here is derived from an EMBL/GenBank/DDBJ whole genome shotgun (WGS) entry which is preliminary data.</text>
</comment>
<dbReference type="InterPro" id="IPR002575">
    <property type="entry name" value="Aminoglycoside_PTrfase"/>
</dbReference>
<gene>
    <name evidence="2" type="ORF">OKA05_13890</name>
</gene>
<keyword evidence="3" id="KW-1185">Reference proteome</keyword>
<sequence>MKSSTMPATDLPILAATETAIAHGIVPDRCEILQDGNTLVLRLTETLVARVVQDRDGPRQGTTWFARENAVAQHLAKNGAPVIPMHPDIPPGPHEHLGYPINFWRFVTRIDEEPEPEAVGSTLRHCHAILHAFPEPLPELAILTETVDLLGTLERRALFPEDTLELLRGHLTRSVTMLAALPHQPLHGDAHFGNLMNTSDGLLWTDWEDTFAGPVEWDLASIIWNARILDEDHDTADRILKAYQAAGGCFDPAALEQSLIARAAVMSAWYPILYPDPSAERREKLRFRLEWLERVLP</sequence>
<proteinExistence type="predicted"/>
<organism evidence="2 3">
    <name type="scientific">Luteolibacter arcticus</name>
    <dbReference type="NCBI Taxonomy" id="1581411"/>
    <lineage>
        <taxon>Bacteria</taxon>
        <taxon>Pseudomonadati</taxon>
        <taxon>Verrucomicrobiota</taxon>
        <taxon>Verrucomicrobiia</taxon>
        <taxon>Verrucomicrobiales</taxon>
        <taxon>Verrucomicrobiaceae</taxon>
        <taxon>Luteolibacter</taxon>
    </lineage>
</organism>
<protein>
    <submittedName>
        <fullName evidence="2">Aminoglycoside phosphotransferase family protein</fullName>
    </submittedName>
</protein>
<dbReference type="RefSeq" id="WP_264487761.1">
    <property type="nucleotide sequence ID" value="NZ_JAPDDT010000005.1"/>
</dbReference>